<keyword evidence="1" id="KW-0808">Transferase</keyword>
<dbReference type="Proteomes" id="UP000265562">
    <property type="component" value="Chromosome"/>
</dbReference>
<reference evidence="1 2" key="1">
    <citation type="submission" date="2018-09" db="EMBL/GenBank/DDBJ databases">
        <title>Genome sequencing of Lachnoanaerobaculum umeaense DSM 23576.</title>
        <authorList>
            <person name="Kook J.-K."/>
            <person name="Park S.-N."/>
            <person name="Lim Y.K."/>
        </authorList>
    </citation>
    <scope>NUCLEOTIDE SEQUENCE [LARGE SCALE GENOMIC DNA]</scope>
    <source>
        <strain evidence="2">DSM 23576 \ CCUG 58757</strain>
    </source>
</reference>
<dbReference type="EMBL" id="CP032364">
    <property type="protein sequence ID" value="AYA98808.1"/>
    <property type="molecule type" value="Genomic_DNA"/>
</dbReference>
<keyword evidence="2" id="KW-1185">Reference proteome</keyword>
<dbReference type="AlphaFoldDB" id="A0A385PXC9"/>
<evidence type="ECO:0000313" key="1">
    <source>
        <dbReference type="EMBL" id="AYA98808.1"/>
    </source>
</evidence>
<accession>A0A385PXC9</accession>
<dbReference type="KEGG" id="lua:D4A81_02000"/>
<proteinExistence type="predicted"/>
<keyword evidence="1" id="KW-0548">Nucleotidyltransferase</keyword>
<protein>
    <submittedName>
        <fullName evidence="1">DNA polymerase III subunit delta</fullName>
        <ecNumber evidence="1">2.7.7.7</ecNumber>
    </submittedName>
</protein>
<dbReference type="PANTHER" id="PTHR11669">
    <property type="entry name" value="REPLICATION FACTOR C / DNA POLYMERASE III GAMMA-TAU SUBUNIT"/>
    <property type="match status" value="1"/>
</dbReference>
<sequence length="324" mass="36846">MSDFILGNEKVRHHLKESIIKNTISHAYILAGDKGVGKSKIAKEFAMELICERDHSGCGQCPTCRQFLANAYPDFFYMDAEGKDSIGIERIREDIVADVGIRPYHGGVKIYVIDEADKMTTVAQNALLKTIEEPPEYVVILLLVRNISLLLETIRSRCIKLLLSAVSKDRIKNWLIENGTGEDIATVLASYSNGAPGIAKSMAESEDFAIIYEKNVEFLKKISEASINDILDFIEELKKRTAGFKEFINFLRLWYRDICILKLTKKIDNLVFIREESIILRLSREYTLKKINSIIDLIDETEIRLNSNVSSETVMELLFIGLRK</sequence>
<evidence type="ECO:0000313" key="2">
    <source>
        <dbReference type="Proteomes" id="UP000265562"/>
    </source>
</evidence>
<dbReference type="InterPro" id="IPR004622">
    <property type="entry name" value="DNA_pol_HolB"/>
</dbReference>
<dbReference type="RefSeq" id="WP_111526009.1">
    <property type="nucleotide sequence ID" value="NZ_CP032364.1"/>
</dbReference>
<organism evidence="1 2">
    <name type="scientific">Lachnoanaerobaculum umeaense</name>
    <dbReference type="NCBI Taxonomy" id="617123"/>
    <lineage>
        <taxon>Bacteria</taxon>
        <taxon>Bacillati</taxon>
        <taxon>Bacillota</taxon>
        <taxon>Clostridia</taxon>
        <taxon>Lachnospirales</taxon>
        <taxon>Lachnospiraceae</taxon>
        <taxon>Lachnoanaerobaculum</taxon>
    </lineage>
</organism>
<dbReference type="InterPro" id="IPR050238">
    <property type="entry name" value="DNA_Rep/Repair_Clamp_Loader"/>
</dbReference>
<dbReference type="GO" id="GO:0006261">
    <property type="term" value="P:DNA-templated DNA replication"/>
    <property type="evidence" value="ECO:0007669"/>
    <property type="project" value="TreeGrafter"/>
</dbReference>
<name>A0A385PXC9_9FIRM</name>
<dbReference type="OrthoDB" id="9810148at2"/>
<dbReference type="PANTHER" id="PTHR11669:SF8">
    <property type="entry name" value="DNA POLYMERASE III SUBUNIT DELTA"/>
    <property type="match status" value="1"/>
</dbReference>
<dbReference type="Pfam" id="PF13177">
    <property type="entry name" value="DNA_pol3_delta2"/>
    <property type="match status" value="1"/>
</dbReference>
<dbReference type="NCBIfam" id="TIGR00678">
    <property type="entry name" value="holB"/>
    <property type="match status" value="1"/>
</dbReference>
<dbReference type="GO" id="GO:0003887">
    <property type="term" value="F:DNA-directed DNA polymerase activity"/>
    <property type="evidence" value="ECO:0007669"/>
    <property type="project" value="UniProtKB-EC"/>
</dbReference>
<dbReference type="GO" id="GO:0008408">
    <property type="term" value="F:3'-5' exonuclease activity"/>
    <property type="evidence" value="ECO:0007669"/>
    <property type="project" value="InterPro"/>
</dbReference>
<dbReference type="SUPFAM" id="SSF52540">
    <property type="entry name" value="P-loop containing nucleoside triphosphate hydrolases"/>
    <property type="match status" value="1"/>
</dbReference>
<dbReference type="EC" id="2.7.7.7" evidence="1"/>
<gene>
    <name evidence="1" type="primary">holB</name>
    <name evidence="1" type="ORF">D4A81_02000</name>
</gene>
<dbReference type="Gene3D" id="3.40.50.300">
    <property type="entry name" value="P-loop containing nucleotide triphosphate hydrolases"/>
    <property type="match status" value="1"/>
</dbReference>
<dbReference type="InterPro" id="IPR027417">
    <property type="entry name" value="P-loop_NTPase"/>
</dbReference>